<organism evidence="2 3">
    <name type="scientific">Bifidobacterium kimbladii</name>
    <dbReference type="NCBI Taxonomy" id="1293826"/>
    <lineage>
        <taxon>Bacteria</taxon>
        <taxon>Bacillati</taxon>
        <taxon>Actinomycetota</taxon>
        <taxon>Actinomycetes</taxon>
        <taxon>Bifidobacteriales</taxon>
        <taxon>Bifidobacteriaceae</taxon>
        <taxon>Bifidobacterium</taxon>
    </lineage>
</organism>
<keyword evidence="3" id="KW-1185">Reference proteome</keyword>
<protein>
    <submittedName>
        <fullName evidence="2">DUF3737 family protein</fullName>
    </submittedName>
</protein>
<reference evidence="2 3" key="1">
    <citation type="submission" date="2023-06" db="EMBL/GenBank/DDBJ databases">
        <authorList>
            <person name="Pascarelli S."/>
        </authorList>
    </citation>
    <scope>NUCLEOTIDE SEQUENCE [LARGE SCALE GENOMIC DNA]</scope>
    <source>
        <strain evidence="2 3">H1HS16N</strain>
    </source>
</reference>
<feature type="compositionally biased region" description="Polar residues" evidence="1">
    <location>
        <begin position="1"/>
        <end position="16"/>
    </location>
</feature>
<feature type="region of interest" description="Disordered" evidence="1">
    <location>
        <begin position="1"/>
        <end position="43"/>
    </location>
</feature>
<evidence type="ECO:0000313" key="3">
    <source>
        <dbReference type="Proteomes" id="UP001529481"/>
    </source>
</evidence>
<gene>
    <name evidence="2" type="ORF">QRX41_00680</name>
</gene>
<dbReference type="InterPro" id="IPR022208">
    <property type="entry name" value="DUF3737"/>
</dbReference>
<dbReference type="Proteomes" id="UP001529481">
    <property type="component" value="Unassembled WGS sequence"/>
</dbReference>
<proteinExistence type="predicted"/>
<evidence type="ECO:0000256" key="1">
    <source>
        <dbReference type="SAM" id="MobiDB-lite"/>
    </source>
</evidence>
<comment type="caution">
    <text evidence="2">The sequence shown here is derived from an EMBL/GenBank/DDBJ whole genome shotgun (WGS) entry which is preliminary data.</text>
</comment>
<reference evidence="3" key="2">
    <citation type="submission" date="2023-07" db="EMBL/GenBank/DDBJ databases">
        <title>Bifidobacterium spp. in honeybee.</title>
        <authorList>
            <person name="Olofsson T."/>
        </authorList>
    </citation>
    <scope>NUCLEOTIDE SEQUENCE [LARGE SCALE GENOMIC DNA]</scope>
    <source>
        <strain evidence="3">H1HS16N</strain>
    </source>
</reference>
<dbReference type="Pfam" id="PF12541">
    <property type="entry name" value="DUF3737"/>
    <property type="match status" value="1"/>
</dbReference>
<sequence length="120" mass="13345">MTSSSFQINSNKSESGVQIGGKSPILGIKRPNGVEAEPGPRPKTVQKRLIGERAAFFCKHHDFDSVTFADGESPLKHASDIHLSQSGFQWKYPLWYCKDISLKDCTLFTMAELESGIRKT</sequence>
<dbReference type="EMBL" id="JASTZZ010000001">
    <property type="protein sequence ID" value="MDT7508651.1"/>
    <property type="molecule type" value="Genomic_DNA"/>
</dbReference>
<accession>A0ABU3KD27</accession>
<evidence type="ECO:0000313" key="2">
    <source>
        <dbReference type="EMBL" id="MDT7508651.1"/>
    </source>
</evidence>
<name>A0ABU3KD27_9BIFI</name>